<accession>A0A1D9QCC6</accession>
<name>A0A1D9QCC6_SCLS1</name>
<dbReference type="InterPro" id="IPR058525">
    <property type="entry name" value="DUF8212"/>
</dbReference>
<reference evidence="4" key="1">
    <citation type="journal article" date="2017" name="Genome Biol. Evol.">
        <title>The complete genome sequence of the phytopathogenic fungus Sclerotinia sclerotiorum reveals insights into the genome architecture of broad host range pathogens.</title>
        <authorList>
            <person name="Derbyshire M."/>
            <person name="Denton-Giles M."/>
            <person name="Hegedus D."/>
            <person name="Seifbarghy S."/>
            <person name="Rollins J."/>
            <person name="van Kan J."/>
            <person name="Seidl M.F."/>
            <person name="Faino L."/>
            <person name="Mbengue M."/>
            <person name="Navaud O."/>
            <person name="Raffaele S."/>
            <person name="Hammond-Kosack K."/>
            <person name="Heard S."/>
            <person name="Oliver R."/>
        </authorList>
    </citation>
    <scope>NUCLEOTIDE SEQUENCE [LARGE SCALE GENOMIC DNA]</scope>
    <source>
        <strain evidence="4">ATCC 18683 / 1980 / Ss-1</strain>
    </source>
</reference>
<evidence type="ECO:0000313" key="4">
    <source>
        <dbReference type="Proteomes" id="UP000177798"/>
    </source>
</evidence>
<dbReference type="PANTHER" id="PTHR10622:SF10">
    <property type="entry name" value="HET DOMAIN-CONTAINING PROTEIN"/>
    <property type="match status" value="1"/>
</dbReference>
<dbReference type="EMBL" id="CP017822">
    <property type="protein sequence ID" value="APA12600.1"/>
    <property type="molecule type" value="Genomic_DNA"/>
</dbReference>
<dbReference type="PANTHER" id="PTHR10622">
    <property type="entry name" value="HET DOMAIN-CONTAINING PROTEIN"/>
    <property type="match status" value="1"/>
</dbReference>
<dbReference type="OrthoDB" id="674604at2759"/>
<protein>
    <submittedName>
        <fullName evidence="3">Uncharacterized protein</fullName>
    </submittedName>
</protein>
<dbReference type="Proteomes" id="UP000177798">
    <property type="component" value="Chromosome 9"/>
</dbReference>
<evidence type="ECO:0000313" key="3">
    <source>
        <dbReference type="EMBL" id="APA12600.1"/>
    </source>
</evidence>
<dbReference type="Pfam" id="PF26640">
    <property type="entry name" value="DUF8212"/>
    <property type="match status" value="1"/>
</dbReference>
<gene>
    <name evidence="3" type="ORF">sscle_09g073700</name>
</gene>
<sequence>MRLLNVHTRQLEEFFSTNISKYAILSHTWGDEEVLFQDLSNPIHKTKKGYEKIEGCCQQAILHQFEFFWIDTCCIDKNSSAELSEPINSMYAWYEGAGMCYVYPTDFPPDEDPHESDSAFRKSRWFTRGWTFQELLAPRQWAYAVNDISLLKDITGIENIYLRLKAEIRNAPASLKFSWAAMRETSRPEDLAYCMLGLLQVNMPLLYGEGENAFRRLQEEVFKRRQDLSILAWGFDMTWQEIKEQSSFKGLLLSGPFAPSIRNYKRFPKSCNKNIKFFEPTTHSMITNLGLNISLPLMCIDSSLGIYLAFISVWGEADSEAFALPLLKRDKGDDSQIFEHIPGSPHLISLREGTIRRKTQLKTIYLIESRAVFPVWSRPKQRLFLSENLRHRAIVIINHEQIDEAGFEVSNVFPPPIYYSSPTLKWRVLPGYFEIIMIFSRALSDCCIVRIQGRSTDRGKTAVPQISIACCESSSFALKYVNNSRWRNPLAMIERPWIVERLKWRSEVSFEPIPRKAPVRASIEMEMIDVQFHFYII</sequence>
<feature type="domain" description="DUF8212" evidence="2">
    <location>
        <begin position="212"/>
        <end position="246"/>
    </location>
</feature>
<feature type="domain" description="Heterokaryon incompatibility" evidence="1">
    <location>
        <begin position="22"/>
        <end position="103"/>
    </location>
</feature>
<evidence type="ECO:0000259" key="1">
    <source>
        <dbReference type="Pfam" id="PF06985"/>
    </source>
</evidence>
<dbReference type="InterPro" id="IPR010730">
    <property type="entry name" value="HET"/>
</dbReference>
<evidence type="ECO:0000259" key="2">
    <source>
        <dbReference type="Pfam" id="PF26640"/>
    </source>
</evidence>
<dbReference type="VEuPathDB" id="FungiDB:sscle_09g073700"/>
<proteinExistence type="predicted"/>
<dbReference type="Pfam" id="PF06985">
    <property type="entry name" value="HET"/>
    <property type="match status" value="1"/>
</dbReference>
<dbReference type="AlphaFoldDB" id="A0A1D9QCC6"/>
<organism evidence="3 4">
    <name type="scientific">Sclerotinia sclerotiorum (strain ATCC 18683 / 1980 / Ss-1)</name>
    <name type="common">White mold</name>
    <name type="synonym">Whetzelinia sclerotiorum</name>
    <dbReference type="NCBI Taxonomy" id="665079"/>
    <lineage>
        <taxon>Eukaryota</taxon>
        <taxon>Fungi</taxon>
        <taxon>Dikarya</taxon>
        <taxon>Ascomycota</taxon>
        <taxon>Pezizomycotina</taxon>
        <taxon>Leotiomycetes</taxon>
        <taxon>Helotiales</taxon>
        <taxon>Sclerotiniaceae</taxon>
        <taxon>Sclerotinia</taxon>
    </lineage>
</organism>